<dbReference type="AlphaFoldDB" id="A0A1U9K231"/>
<proteinExistence type="predicted"/>
<organism evidence="1 2">
    <name type="scientific">Paenalcaligenes hominis</name>
    <dbReference type="NCBI Taxonomy" id="643674"/>
    <lineage>
        <taxon>Bacteria</taxon>
        <taxon>Pseudomonadati</taxon>
        <taxon>Pseudomonadota</taxon>
        <taxon>Betaproteobacteria</taxon>
        <taxon>Burkholderiales</taxon>
        <taxon>Alcaligenaceae</taxon>
        <taxon>Paenalcaligenes</taxon>
    </lineage>
</organism>
<dbReference type="STRING" id="643674.PAEH1_11415"/>
<reference evidence="1 2" key="1">
    <citation type="submission" date="2017-01" db="EMBL/GenBank/DDBJ databases">
        <title>Complete Genome Sequence of Paenalcaligenes hominis, Isolated from a paraplegic Patient with neurogenic bladder.</title>
        <authorList>
            <person name="Mukhopadhyay R."/>
            <person name="Joaquin J."/>
            <person name="Hogue R."/>
            <person name="Kilaru A."/>
            <person name="Jospin G."/>
            <person name="Mars K."/>
            <person name="Eisen J.A."/>
            <person name="Chaturvedi V."/>
        </authorList>
    </citation>
    <scope>NUCLEOTIDE SEQUENCE [LARGE SCALE GENOMIC DNA]</scope>
    <source>
        <strain evidence="1 2">15S00501</strain>
    </source>
</reference>
<dbReference type="Pfam" id="PF05258">
    <property type="entry name" value="DciA"/>
    <property type="match status" value="1"/>
</dbReference>
<dbReference type="Proteomes" id="UP000189369">
    <property type="component" value="Chromosome"/>
</dbReference>
<protein>
    <recommendedName>
        <fullName evidence="3">DUF721 domain-containing protein</fullName>
    </recommendedName>
</protein>
<evidence type="ECO:0000313" key="2">
    <source>
        <dbReference type="Proteomes" id="UP000189369"/>
    </source>
</evidence>
<dbReference type="EMBL" id="CP019697">
    <property type="protein sequence ID" value="AQS51999.1"/>
    <property type="molecule type" value="Genomic_DNA"/>
</dbReference>
<dbReference type="InterPro" id="IPR007922">
    <property type="entry name" value="DciA-like"/>
</dbReference>
<dbReference type="KEGG" id="phn:PAEH1_11415"/>
<sequence>MSRAFFKRFSTRSSEPASPIAGWLKQDPKQILSTAQSYLELEQYIHSQLPAAMRSCRVAHIDRQTVTLAVPSAAHATKLRQMLPTLIAKLNQSAWKCNQVHLQIQSVLFTGVEPVGHVRQGGAGIDSSGLAAFEQLNQSLEEGPLAQAVERLLSRHKHKG</sequence>
<name>A0A1U9K231_9BURK</name>
<evidence type="ECO:0008006" key="3">
    <source>
        <dbReference type="Google" id="ProtNLM"/>
    </source>
</evidence>
<dbReference type="OrthoDB" id="8521216at2"/>
<evidence type="ECO:0000313" key="1">
    <source>
        <dbReference type="EMBL" id="AQS51999.1"/>
    </source>
</evidence>
<accession>A0A1U9K231</accession>
<gene>
    <name evidence="1" type="ORF">PAEH1_11415</name>
</gene>